<name>A0ABX9B9C0_9PSED</name>
<dbReference type="EMBL" id="CP081966">
    <property type="protein sequence ID" value="QZP28715.1"/>
    <property type="molecule type" value="Genomic_DNA"/>
</dbReference>
<evidence type="ECO:0000313" key="2">
    <source>
        <dbReference type="Proteomes" id="UP000825591"/>
    </source>
</evidence>
<accession>A0ABX9B9C0</accession>
<gene>
    <name evidence="1" type="ORF">K5H97_10360</name>
</gene>
<reference evidence="1 2" key="1">
    <citation type="submission" date="2021-08" db="EMBL/GenBank/DDBJ databases">
        <title>Bactericidal Effect of Pseudomonas oryziphila sp. nov., a novel Pseudomonas Species Against Xanthomonas oryzae Reduces Disease Severity of Bacterial Leaf Streak of Rice.</title>
        <authorList>
            <person name="Yang R."/>
            <person name="Li S."/>
            <person name="Li Y."/>
            <person name="Yan Y."/>
            <person name="Fang Y."/>
            <person name="Zou L."/>
            <person name="Chen G."/>
        </authorList>
    </citation>
    <scope>NUCLEOTIDE SEQUENCE [LARGE SCALE GENOMIC DNA]</scope>
    <source>
        <strain evidence="1 2">DSM 17497</strain>
    </source>
</reference>
<keyword evidence="2" id="KW-1185">Reference proteome</keyword>
<evidence type="ECO:0000313" key="1">
    <source>
        <dbReference type="EMBL" id="QZP28715.1"/>
    </source>
</evidence>
<organism evidence="1 2">
    <name type="scientific">Pseudomonas mosselii</name>
    <dbReference type="NCBI Taxonomy" id="78327"/>
    <lineage>
        <taxon>Bacteria</taxon>
        <taxon>Pseudomonadati</taxon>
        <taxon>Pseudomonadota</taxon>
        <taxon>Gammaproteobacteria</taxon>
        <taxon>Pseudomonadales</taxon>
        <taxon>Pseudomonadaceae</taxon>
        <taxon>Pseudomonas</taxon>
    </lineage>
</organism>
<dbReference type="RefSeq" id="WP_028692364.1">
    <property type="nucleotide sequence ID" value="NZ_CP081966.1"/>
</dbReference>
<proteinExistence type="predicted"/>
<protein>
    <submittedName>
        <fullName evidence="1">Uncharacterized protein</fullName>
    </submittedName>
</protein>
<sequence>MFRTSTTDLAGVPGMFGDGLAHWHGVSRALSTHWYHVSVKRWIEGRFVRGEEMLNDEPRLHEMLQAQDDQFIVEDVQVVTPARLNGGEHWRMERLASLALGYDKNDCPVCLLEVESGSVYNDSCDTDFDPANLSKVRELYRASA</sequence>
<dbReference type="Proteomes" id="UP000825591">
    <property type="component" value="Chromosome"/>
</dbReference>